<protein>
    <recommendedName>
        <fullName evidence="2">Archaeal Type IV pilin N-terminal domain-containing protein</fullName>
    </recommendedName>
</protein>
<keyword evidence="1" id="KW-0812">Transmembrane</keyword>
<dbReference type="InterPro" id="IPR012859">
    <property type="entry name" value="Pilin_N_archaeal"/>
</dbReference>
<proteinExistence type="predicted"/>
<dbReference type="EMBL" id="VSSQ01000060">
    <property type="protein sequence ID" value="MPL71584.1"/>
    <property type="molecule type" value="Genomic_DNA"/>
</dbReference>
<sequence length="211" mass="22533">MKKTKMLKKHCSNRDPGVSPVVGVMLMLVVTIIVAALVAAFAGGIGTTTEAAPTASLDVSLFIGQGSAMIENIAGDTLLTKDLLITVSYDVPVKFANTALAHGGEKIIHTINGRLEPVTENDLDTTVAGYPFVYQITNNNAVVSKRTVNNQLFGQAVLVSGSSIAFDLNYFAGFDTTKAKTYGIDTGTRFHVTIVHLPTSKVIYDKDVRIQ</sequence>
<evidence type="ECO:0000256" key="1">
    <source>
        <dbReference type="SAM" id="Phobius"/>
    </source>
</evidence>
<dbReference type="Pfam" id="PF07790">
    <property type="entry name" value="Pilin_N"/>
    <property type="match status" value="1"/>
</dbReference>
<accession>A0A644TX67</accession>
<gene>
    <name evidence="3" type="ORF">SDC9_17361</name>
</gene>
<keyword evidence="1" id="KW-1133">Transmembrane helix</keyword>
<dbReference type="AlphaFoldDB" id="A0A644TX67"/>
<keyword evidence="1" id="KW-0472">Membrane</keyword>
<dbReference type="NCBIfam" id="TIGR02537">
    <property type="entry name" value="arch_flag_Nterm"/>
    <property type="match status" value="1"/>
</dbReference>
<dbReference type="InterPro" id="IPR013373">
    <property type="entry name" value="Flagellin/pilin_N_arc"/>
</dbReference>
<evidence type="ECO:0000313" key="3">
    <source>
        <dbReference type="EMBL" id="MPL71584.1"/>
    </source>
</evidence>
<name>A0A644TX67_9ZZZZ</name>
<comment type="caution">
    <text evidence="3">The sequence shown here is derived from an EMBL/GenBank/DDBJ whole genome shotgun (WGS) entry which is preliminary data.</text>
</comment>
<organism evidence="3">
    <name type="scientific">bioreactor metagenome</name>
    <dbReference type="NCBI Taxonomy" id="1076179"/>
    <lineage>
        <taxon>unclassified sequences</taxon>
        <taxon>metagenomes</taxon>
        <taxon>ecological metagenomes</taxon>
    </lineage>
</organism>
<reference evidence="3" key="1">
    <citation type="submission" date="2019-08" db="EMBL/GenBank/DDBJ databases">
        <authorList>
            <person name="Kucharzyk K."/>
            <person name="Murdoch R.W."/>
            <person name="Higgins S."/>
            <person name="Loffler F."/>
        </authorList>
    </citation>
    <scope>NUCLEOTIDE SEQUENCE</scope>
</reference>
<feature type="domain" description="Archaeal Type IV pilin N-terminal" evidence="2">
    <location>
        <begin position="17"/>
        <end position="89"/>
    </location>
</feature>
<evidence type="ECO:0000259" key="2">
    <source>
        <dbReference type="Pfam" id="PF07790"/>
    </source>
</evidence>
<feature type="transmembrane region" description="Helical" evidence="1">
    <location>
        <begin position="21"/>
        <end position="45"/>
    </location>
</feature>